<dbReference type="GO" id="GO:0000398">
    <property type="term" value="P:mRNA splicing, via spliceosome"/>
    <property type="evidence" value="ECO:0007669"/>
    <property type="project" value="InterPro"/>
</dbReference>
<dbReference type="Proteomes" id="UP000012073">
    <property type="component" value="Unassembled WGS sequence"/>
</dbReference>
<accession>R7Q9H2</accession>
<keyword evidence="11 15" id="KW-0508">mRNA splicing</keyword>
<evidence type="ECO:0000256" key="16">
    <source>
        <dbReference type="SAM" id="Coils"/>
    </source>
</evidence>
<keyword evidence="12 15" id="KW-0234">DNA repair</keyword>
<dbReference type="STRING" id="2769.R7Q9H2"/>
<dbReference type="UniPathway" id="UPA00143"/>
<dbReference type="EC" id="2.3.2.27" evidence="15"/>
<evidence type="ECO:0000256" key="13">
    <source>
        <dbReference type="ARBA" id="ARBA00023242"/>
    </source>
</evidence>
<dbReference type="InterPro" id="IPR013083">
    <property type="entry name" value="Znf_RING/FYVE/PHD"/>
</dbReference>
<dbReference type="GO" id="GO:0070534">
    <property type="term" value="P:protein K63-linked ubiquitination"/>
    <property type="evidence" value="ECO:0007669"/>
    <property type="project" value="UniProtKB-UniRule"/>
</dbReference>
<feature type="coiled-coil region" evidence="16">
    <location>
        <begin position="98"/>
        <end position="125"/>
    </location>
</feature>
<evidence type="ECO:0000256" key="11">
    <source>
        <dbReference type="ARBA" id="ARBA00023187"/>
    </source>
</evidence>
<comment type="function">
    <text evidence="15">Ubiquitin-protein ligase which is mainly involved pre-mRNA splicing and DNA repair. Required for pre-mRNA splicing as component of the spliceosome.</text>
</comment>
<name>R7Q9H2_CHOCR</name>
<evidence type="ECO:0000256" key="9">
    <source>
        <dbReference type="ARBA" id="ARBA00022763"/>
    </source>
</evidence>
<keyword evidence="5 15" id="KW-0507">mRNA processing</keyword>
<gene>
    <name evidence="19" type="ORF">CHC_T00010295001</name>
</gene>
<feature type="region of interest" description="Disordered" evidence="17">
    <location>
        <begin position="137"/>
        <end position="174"/>
    </location>
</feature>
<dbReference type="InterPro" id="IPR038959">
    <property type="entry name" value="Prp19"/>
</dbReference>
<evidence type="ECO:0000256" key="10">
    <source>
        <dbReference type="ARBA" id="ARBA00022786"/>
    </source>
</evidence>
<evidence type="ECO:0000313" key="19">
    <source>
        <dbReference type="EMBL" id="CDF35187.1"/>
    </source>
</evidence>
<evidence type="ECO:0000313" key="20">
    <source>
        <dbReference type="Proteomes" id="UP000012073"/>
    </source>
</evidence>
<evidence type="ECO:0000256" key="2">
    <source>
        <dbReference type="ARBA" id="ARBA00004906"/>
    </source>
</evidence>
<feature type="compositionally biased region" description="Low complexity" evidence="17">
    <location>
        <begin position="152"/>
        <end position="161"/>
    </location>
</feature>
<dbReference type="SMART" id="SM00320">
    <property type="entry name" value="WD40"/>
    <property type="match status" value="4"/>
</dbReference>
<dbReference type="InterPro" id="IPR003613">
    <property type="entry name" value="Ubox_domain"/>
</dbReference>
<evidence type="ECO:0000256" key="8">
    <source>
        <dbReference type="ARBA" id="ARBA00022737"/>
    </source>
</evidence>
<keyword evidence="8" id="KW-0677">Repeat</keyword>
<comment type="subcellular location">
    <subcellularLocation>
        <location evidence="1 15">Nucleus</location>
    </subcellularLocation>
</comment>
<dbReference type="GO" id="GO:0005737">
    <property type="term" value="C:cytoplasm"/>
    <property type="evidence" value="ECO:0007669"/>
    <property type="project" value="TreeGrafter"/>
</dbReference>
<evidence type="ECO:0000256" key="3">
    <source>
        <dbReference type="ARBA" id="ARBA00006388"/>
    </source>
</evidence>
<dbReference type="GO" id="GO:0061630">
    <property type="term" value="F:ubiquitin protein ligase activity"/>
    <property type="evidence" value="ECO:0007669"/>
    <property type="project" value="UniProtKB-UniRule"/>
</dbReference>
<dbReference type="EMBL" id="HG001721">
    <property type="protein sequence ID" value="CDF35187.1"/>
    <property type="molecule type" value="Genomic_DNA"/>
</dbReference>
<dbReference type="InterPro" id="IPR013915">
    <property type="entry name" value="Prp19_cc"/>
</dbReference>
<dbReference type="GeneID" id="17322716"/>
<dbReference type="OrthoDB" id="687049at2759"/>
<dbReference type="InterPro" id="IPR011047">
    <property type="entry name" value="Quinoprotein_ADH-like_sf"/>
</dbReference>
<dbReference type="SUPFAM" id="SSF57850">
    <property type="entry name" value="RING/U-box"/>
    <property type="match status" value="1"/>
</dbReference>
<dbReference type="KEGG" id="ccp:CHC_T00010295001"/>
<dbReference type="InterPro" id="IPR015943">
    <property type="entry name" value="WD40/YVTN_repeat-like_dom_sf"/>
</dbReference>
<comment type="pathway">
    <text evidence="2 15">Protein modification; protein ubiquitination.</text>
</comment>
<dbReference type="SUPFAM" id="SSF50998">
    <property type="entry name" value="Quinoprotein alcohol dehydrogenase-like"/>
    <property type="match status" value="1"/>
</dbReference>
<keyword evidence="9 15" id="KW-0227">DNA damage</keyword>
<feature type="compositionally biased region" description="Basic and acidic residues" evidence="17">
    <location>
        <begin position="162"/>
        <end position="174"/>
    </location>
</feature>
<dbReference type="PROSITE" id="PS51698">
    <property type="entry name" value="U_BOX"/>
    <property type="match status" value="1"/>
</dbReference>
<evidence type="ECO:0000256" key="12">
    <source>
        <dbReference type="ARBA" id="ARBA00023204"/>
    </source>
</evidence>
<protein>
    <recommendedName>
        <fullName evidence="15">Pre-mRNA-processing factor 19</fullName>
        <ecNumber evidence="15">2.3.2.27</ecNumber>
    </recommendedName>
</protein>
<dbReference type="Pfam" id="PF08606">
    <property type="entry name" value="Prp19"/>
    <property type="match status" value="1"/>
</dbReference>
<comment type="similarity">
    <text evidence="3 15">Belongs to the WD repeat PRP19 family.</text>
</comment>
<dbReference type="PROSITE" id="PS50082">
    <property type="entry name" value="WD_REPEATS_2"/>
    <property type="match status" value="1"/>
</dbReference>
<keyword evidence="10 15" id="KW-0833">Ubl conjugation pathway</keyword>
<keyword evidence="7 15" id="KW-0747">Spliceosome</keyword>
<comment type="catalytic activity">
    <reaction evidence="15">
        <text>S-ubiquitinyl-[E2 ubiquitin-conjugating enzyme]-L-cysteine + [acceptor protein]-L-lysine = [E2 ubiquitin-conjugating enzyme]-L-cysteine + N(6)-ubiquitinyl-[acceptor protein]-L-lysine.</text>
        <dbReference type="EC" id="2.3.2.27"/>
    </reaction>
</comment>
<dbReference type="Gene3D" id="3.30.40.10">
    <property type="entry name" value="Zinc/RING finger domain, C3HC4 (zinc finger)"/>
    <property type="match status" value="1"/>
</dbReference>
<dbReference type="Pfam" id="PF00400">
    <property type="entry name" value="WD40"/>
    <property type="match status" value="2"/>
</dbReference>
<evidence type="ECO:0000256" key="15">
    <source>
        <dbReference type="RuleBase" id="RU367101"/>
    </source>
</evidence>
<dbReference type="PANTHER" id="PTHR43995:SF1">
    <property type="entry name" value="PRE-MRNA-PROCESSING FACTOR 19"/>
    <property type="match status" value="1"/>
</dbReference>
<keyword evidence="6 15" id="KW-0808">Transferase</keyword>
<keyword evidence="4 14" id="KW-0853">WD repeat</keyword>
<dbReference type="Gene3D" id="2.130.10.10">
    <property type="entry name" value="YVTN repeat-like/Quinoprotein amine dehydrogenase"/>
    <property type="match status" value="1"/>
</dbReference>
<organism evidence="19 20">
    <name type="scientific">Chondrus crispus</name>
    <name type="common">Carrageen Irish moss</name>
    <name type="synonym">Polymorpha crispa</name>
    <dbReference type="NCBI Taxonomy" id="2769"/>
    <lineage>
        <taxon>Eukaryota</taxon>
        <taxon>Rhodophyta</taxon>
        <taxon>Florideophyceae</taxon>
        <taxon>Rhodymeniophycidae</taxon>
        <taxon>Gigartinales</taxon>
        <taxon>Gigartinaceae</taxon>
        <taxon>Chondrus</taxon>
    </lineage>
</organism>
<dbReference type="SMART" id="SM00504">
    <property type="entry name" value="Ubox"/>
    <property type="match status" value="1"/>
</dbReference>
<feature type="region of interest" description="Disordered" evidence="17">
    <location>
        <begin position="214"/>
        <end position="233"/>
    </location>
</feature>
<dbReference type="InterPro" id="IPR001680">
    <property type="entry name" value="WD40_rpt"/>
</dbReference>
<reference evidence="20" key="1">
    <citation type="journal article" date="2013" name="Proc. Natl. Acad. Sci. U.S.A.">
        <title>Genome structure and metabolic features in the red seaweed Chondrus crispus shed light on evolution of the Archaeplastida.</title>
        <authorList>
            <person name="Collen J."/>
            <person name="Porcel B."/>
            <person name="Carre W."/>
            <person name="Ball S.G."/>
            <person name="Chaparro C."/>
            <person name="Tonon T."/>
            <person name="Barbeyron T."/>
            <person name="Michel G."/>
            <person name="Noel B."/>
            <person name="Valentin K."/>
            <person name="Elias M."/>
            <person name="Artiguenave F."/>
            <person name="Arun A."/>
            <person name="Aury J.M."/>
            <person name="Barbosa-Neto J.F."/>
            <person name="Bothwell J.H."/>
            <person name="Bouget F.Y."/>
            <person name="Brillet L."/>
            <person name="Cabello-Hurtado F."/>
            <person name="Capella-Gutierrez S."/>
            <person name="Charrier B."/>
            <person name="Cladiere L."/>
            <person name="Cock J.M."/>
            <person name="Coelho S.M."/>
            <person name="Colleoni C."/>
            <person name="Czjzek M."/>
            <person name="Da Silva C."/>
            <person name="Delage L."/>
            <person name="Denoeud F."/>
            <person name="Deschamps P."/>
            <person name="Dittami S.M."/>
            <person name="Gabaldon T."/>
            <person name="Gachon C.M."/>
            <person name="Groisillier A."/>
            <person name="Herve C."/>
            <person name="Jabbari K."/>
            <person name="Katinka M."/>
            <person name="Kloareg B."/>
            <person name="Kowalczyk N."/>
            <person name="Labadie K."/>
            <person name="Leblanc C."/>
            <person name="Lopez P.J."/>
            <person name="McLachlan D.H."/>
            <person name="Meslet-Cladiere L."/>
            <person name="Moustafa A."/>
            <person name="Nehr Z."/>
            <person name="Nyvall Collen P."/>
            <person name="Panaud O."/>
            <person name="Partensky F."/>
            <person name="Poulain J."/>
            <person name="Rensing S.A."/>
            <person name="Rousvoal S."/>
            <person name="Samson G."/>
            <person name="Symeonidi A."/>
            <person name="Weissenbach J."/>
            <person name="Zambounis A."/>
            <person name="Wincker P."/>
            <person name="Boyen C."/>
        </authorList>
    </citation>
    <scope>NUCLEOTIDE SEQUENCE [LARGE SCALE GENOMIC DNA]</scope>
    <source>
        <strain evidence="20">cv. Stackhouse</strain>
    </source>
</reference>
<keyword evidence="13 15" id="KW-0539">Nucleus</keyword>
<dbReference type="GO" id="GO:0000974">
    <property type="term" value="C:Prp19 complex"/>
    <property type="evidence" value="ECO:0007669"/>
    <property type="project" value="UniProtKB-UniRule"/>
</dbReference>
<evidence type="ECO:0000259" key="18">
    <source>
        <dbReference type="PROSITE" id="PS51698"/>
    </source>
</evidence>
<evidence type="ECO:0000256" key="6">
    <source>
        <dbReference type="ARBA" id="ARBA00022679"/>
    </source>
</evidence>
<sequence length="531" mass="56495">MAAPQSSSGMFCSISGIVPDVPVVSAKSGHIFERRLIEQALEASDGRCPETGEPLSTSDLIEIKKSGTVVEPLVPAEVSVPGVLRHLQKEWDTTMLELHQVKTELNETRKELANALYKYETAERVIAKMNQDMKESATARASDEVQTDETNGARVEAAAAGEVKKDATQDSKTSDRVMVKDKVVTGRDATADVSSSTRTEFPEELLKKVKARSAELQKKRKERKVPASHARADTLKSLSETGQVAVDGSEATVTSLARGADGLMYGGTSSGKLMTLDTRGMGVVGKAVVGHTDGGVKRVRWDGERVVSCGAGSVKIWDGQTWEQLGGWEETGEVVDVDVHPTKEVVFVVLAEGKWVWRELGGRVVCEGQGGEGYGSGVVHPDGMVFATGRTDGVVEMWDLRTMKCVAELGERGGRVVSLEMSEKGYYMASCRDGRVSLWDLRKQTVSGEVGMEGVVGLALDGVGEFGGAVGAGGVAVFMGKKKTKTVVKVPMHKWQVGGAGRQGCAWGDDAGCIVVGGADGTVRQYGAGVQ</sequence>
<dbReference type="OMA" id="PIEDAWE"/>
<dbReference type="AlphaFoldDB" id="R7Q9H2"/>
<evidence type="ECO:0000256" key="4">
    <source>
        <dbReference type="ARBA" id="ARBA00022574"/>
    </source>
</evidence>
<dbReference type="Gramene" id="CDF35187">
    <property type="protein sequence ID" value="CDF35187"/>
    <property type="gene ID" value="CHC_T00010295001"/>
</dbReference>
<evidence type="ECO:0000256" key="7">
    <source>
        <dbReference type="ARBA" id="ARBA00022728"/>
    </source>
</evidence>
<dbReference type="FunFam" id="3.30.40.10:FF:000027">
    <property type="entry name" value="Pre-mRNA-processing factor 19, putative"/>
    <property type="match status" value="1"/>
</dbReference>
<evidence type="ECO:0000256" key="14">
    <source>
        <dbReference type="PROSITE-ProRule" id="PRU00221"/>
    </source>
</evidence>
<dbReference type="CDD" id="cd16656">
    <property type="entry name" value="RING-Ubox_PRP19"/>
    <property type="match status" value="1"/>
</dbReference>
<proteinExistence type="inferred from homology"/>
<evidence type="ECO:0000256" key="5">
    <source>
        <dbReference type="ARBA" id="ARBA00022664"/>
    </source>
</evidence>
<dbReference type="GO" id="GO:0071006">
    <property type="term" value="C:U2-type catalytic step 1 spliceosome"/>
    <property type="evidence" value="ECO:0007669"/>
    <property type="project" value="TreeGrafter"/>
</dbReference>
<dbReference type="InterPro" id="IPR055340">
    <property type="entry name" value="RING-Ubox_PRP19"/>
</dbReference>
<keyword evidence="16" id="KW-0175">Coiled coil</keyword>
<evidence type="ECO:0000256" key="1">
    <source>
        <dbReference type="ARBA" id="ARBA00004123"/>
    </source>
</evidence>
<feature type="repeat" description="WD" evidence="14">
    <location>
        <begin position="380"/>
        <end position="408"/>
    </location>
</feature>
<comment type="subunit">
    <text evidence="15">Homotetramer.</text>
</comment>
<dbReference type="PANTHER" id="PTHR43995">
    <property type="entry name" value="PRE-MRNA-PROCESSING FACTOR 19"/>
    <property type="match status" value="1"/>
</dbReference>
<feature type="domain" description="U-box" evidence="18">
    <location>
        <begin position="5"/>
        <end position="80"/>
    </location>
</feature>
<keyword evidence="20" id="KW-1185">Reference proteome</keyword>
<dbReference type="GO" id="GO:0006281">
    <property type="term" value="P:DNA repair"/>
    <property type="evidence" value="ECO:0007669"/>
    <property type="project" value="UniProtKB-KW"/>
</dbReference>
<dbReference type="RefSeq" id="XP_005715006.1">
    <property type="nucleotide sequence ID" value="XM_005714949.1"/>
</dbReference>
<evidence type="ECO:0000256" key="17">
    <source>
        <dbReference type="SAM" id="MobiDB-lite"/>
    </source>
</evidence>